<dbReference type="HAMAP" id="MF_00265">
    <property type="entry name" value="VapC_Nob1"/>
    <property type="match status" value="1"/>
</dbReference>
<gene>
    <name evidence="8" type="primary">vapC</name>
    <name evidence="10" type="ORF">AWB76_04497</name>
</gene>
<dbReference type="GO" id="GO:0016787">
    <property type="term" value="F:hydrolase activity"/>
    <property type="evidence" value="ECO:0007669"/>
    <property type="project" value="UniProtKB-KW"/>
</dbReference>
<evidence type="ECO:0000256" key="4">
    <source>
        <dbReference type="ARBA" id="ARBA00022723"/>
    </source>
</evidence>
<evidence type="ECO:0000256" key="2">
    <source>
        <dbReference type="ARBA" id="ARBA00022649"/>
    </source>
</evidence>
<evidence type="ECO:0000313" key="10">
    <source>
        <dbReference type="EMBL" id="SAK71710.1"/>
    </source>
</evidence>
<keyword evidence="11" id="KW-1185">Reference proteome</keyword>
<dbReference type="GO" id="GO:0004540">
    <property type="term" value="F:RNA nuclease activity"/>
    <property type="evidence" value="ECO:0007669"/>
    <property type="project" value="InterPro"/>
</dbReference>
<dbReference type="GO" id="GO:0000287">
    <property type="term" value="F:magnesium ion binding"/>
    <property type="evidence" value="ECO:0007669"/>
    <property type="project" value="UniProtKB-UniRule"/>
</dbReference>
<evidence type="ECO:0000256" key="3">
    <source>
        <dbReference type="ARBA" id="ARBA00022722"/>
    </source>
</evidence>
<feature type="binding site" evidence="8">
    <location>
        <position position="5"/>
    </location>
    <ligand>
        <name>Mg(2+)</name>
        <dbReference type="ChEBI" id="CHEBI:18420"/>
    </ligand>
</feature>
<feature type="domain" description="PIN" evidence="9">
    <location>
        <begin position="2"/>
        <end position="123"/>
    </location>
</feature>
<dbReference type="Proteomes" id="UP000054624">
    <property type="component" value="Unassembled WGS sequence"/>
</dbReference>
<proteinExistence type="inferred from homology"/>
<dbReference type="EC" id="3.1.-.-" evidence="8"/>
<keyword evidence="6 8" id="KW-0460">Magnesium</keyword>
<comment type="cofactor">
    <cofactor evidence="1 8">
        <name>Mg(2+)</name>
        <dbReference type="ChEBI" id="CHEBI:18420"/>
    </cofactor>
</comment>
<dbReference type="InterPro" id="IPR050556">
    <property type="entry name" value="Type_II_TA_system_RNase"/>
</dbReference>
<keyword evidence="8" id="KW-0800">Toxin</keyword>
<dbReference type="InterPro" id="IPR029060">
    <property type="entry name" value="PIN-like_dom_sf"/>
</dbReference>
<organism evidence="10 11">
    <name type="scientific">Caballeronia temeraria</name>
    <dbReference type="NCBI Taxonomy" id="1777137"/>
    <lineage>
        <taxon>Bacteria</taxon>
        <taxon>Pseudomonadati</taxon>
        <taxon>Pseudomonadota</taxon>
        <taxon>Betaproteobacteria</taxon>
        <taxon>Burkholderiales</taxon>
        <taxon>Burkholderiaceae</taxon>
        <taxon>Caballeronia</taxon>
    </lineage>
</organism>
<dbReference type="AlphaFoldDB" id="A0A158BNZ8"/>
<dbReference type="CDD" id="cd18731">
    <property type="entry name" value="PIN_NgFitB-like"/>
    <property type="match status" value="1"/>
</dbReference>
<evidence type="ECO:0000256" key="1">
    <source>
        <dbReference type="ARBA" id="ARBA00001946"/>
    </source>
</evidence>
<dbReference type="InterPro" id="IPR022907">
    <property type="entry name" value="VapC_family"/>
</dbReference>
<feature type="binding site" evidence="8">
    <location>
        <position position="104"/>
    </location>
    <ligand>
        <name>Mg(2+)</name>
        <dbReference type="ChEBI" id="CHEBI:18420"/>
    </ligand>
</feature>
<dbReference type="SUPFAM" id="SSF88723">
    <property type="entry name" value="PIN domain-like"/>
    <property type="match status" value="1"/>
</dbReference>
<evidence type="ECO:0000256" key="8">
    <source>
        <dbReference type="HAMAP-Rule" id="MF_00265"/>
    </source>
</evidence>
<keyword evidence="2 8" id="KW-1277">Toxin-antitoxin system</keyword>
<dbReference type="PANTHER" id="PTHR33653">
    <property type="entry name" value="RIBONUCLEASE VAPC2"/>
    <property type="match status" value="1"/>
</dbReference>
<keyword evidence="5 8" id="KW-0378">Hydrolase</keyword>
<dbReference type="PANTHER" id="PTHR33653:SF1">
    <property type="entry name" value="RIBONUCLEASE VAPC2"/>
    <property type="match status" value="1"/>
</dbReference>
<accession>A0A158BNZ8</accession>
<sequence>MIVLDTNVLSELLRPAPEPRLLTWLAHEPRSALFTTTVTRGEILYGIWSMPAGVRRQRFWDATRIIFSEDFAGRVLSFDDDAADAYAEIAASRKSIGKPISQFDAMIAAIVRSRGATLATRDVKDFVECGIEIFDPWNA</sequence>
<comment type="function">
    <text evidence="8">Toxic component of a toxin-antitoxin (TA) system. An RNase.</text>
</comment>
<dbReference type="OrthoDB" id="9804823at2"/>
<keyword evidence="3 8" id="KW-0540">Nuclease</keyword>
<keyword evidence="4 8" id="KW-0479">Metal-binding</keyword>
<dbReference type="Gene3D" id="3.40.50.1010">
    <property type="entry name" value="5'-nuclease"/>
    <property type="match status" value="1"/>
</dbReference>
<dbReference type="InterPro" id="IPR002716">
    <property type="entry name" value="PIN_dom"/>
</dbReference>
<protein>
    <recommendedName>
        <fullName evidence="8">Ribonuclease VapC</fullName>
        <shortName evidence="8">RNase VapC</shortName>
        <ecNumber evidence="8">3.1.-.-</ecNumber>
    </recommendedName>
    <alternativeName>
        <fullName evidence="8">Toxin VapC</fullName>
    </alternativeName>
</protein>
<reference evidence="11" key="1">
    <citation type="submission" date="2016-01" db="EMBL/GenBank/DDBJ databases">
        <authorList>
            <person name="Peeters Charlotte."/>
        </authorList>
    </citation>
    <scope>NUCLEOTIDE SEQUENCE [LARGE SCALE GENOMIC DNA]</scope>
</reference>
<name>A0A158BNZ8_9BURK</name>
<evidence type="ECO:0000256" key="7">
    <source>
        <dbReference type="ARBA" id="ARBA00038093"/>
    </source>
</evidence>
<dbReference type="GO" id="GO:0090729">
    <property type="term" value="F:toxin activity"/>
    <property type="evidence" value="ECO:0007669"/>
    <property type="project" value="UniProtKB-KW"/>
</dbReference>
<evidence type="ECO:0000313" key="11">
    <source>
        <dbReference type="Proteomes" id="UP000054624"/>
    </source>
</evidence>
<comment type="similarity">
    <text evidence="7 8">Belongs to the PINc/VapC protein family.</text>
</comment>
<dbReference type="Pfam" id="PF01850">
    <property type="entry name" value="PIN"/>
    <property type="match status" value="1"/>
</dbReference>
<evidence type="ECO:0000256" key="5">
    <source>
        <dbReference type="ARBA" id="ARBA00022801"/>
    </source>
</evidence>
<evidence type="ECO:0000259" key="9">
    <source>
        <dbReference type="Pfam" id="PF01850"/>
    </source>
</evidence>
<evidence type="ECO:0000256" key="6">
    <source>
        <dbReference type="ARBA" id="ARBA00022842"/>
    </source>
</evidence>
<dbReference type="RefSeq" id="WP_061162257.1">
    <property type="nucleotide sequence ID" value="NZ_FCOI02000015.1"/>
</dbReference>
<dbReference type="STRING" id="1777137.AWB76_04497"/>
<dbReference type="EMBL" id="FCOI02000015">
    <property type="protein sequence ID" value="SAK71710.1"/>
    <property type="molecule type" value="Genomic_DNA"/>
</dbReference>